<dbReference type="Gramene" id="MELO3C030898.2.1">
    <property type="protein sequence ID" value="MELO3C030898.2.1"/>
    <property type="gene ID" value="MELO3C030898.2"/>
</dbReference>
<feature type="compositionally biased region" description="Polar residues" evidence="1">
    <location>
        <begin position="26"/>
        <end position="35"/>
    </location>
</feature>
<organism evidence="2">
    <name type="scientific">Cucumis melo</name>
    <name type="common">Muskmelon</name>
    <dbReference type="NCBI Taxonomy" id="3656"/>
    <lineage>
        <taxon>Eukaryota</taxon>
        <taxon>Viridiplantae</taxon>
        <taxon>Streptophyta</taxon>
        <taxon>Embryophyta</taxon>
        <taxon>Tracheophyta</taxon>
        <taxon>Spermatophyta</taxon>
        <taxon>Magnoliopsida</taxon>
        <taxon>eudicotyledons</taxon>
        <taxon>Gunneridae</taxon>
        <taxon>Pentapetalae</taxon>
        <taxon>rosids</taxon>
        <taxon>fabids</taxon>
        <taxon>Cucurbitales</taxon>
        <taxon>Cucurbitaceae</taxon>
        <taxon>Benincaseae</taxon>
        <taxon>Cucumis</taxon>
    </lineage>
</organism>
<feature type="compositionally biased region" description="Low complexity" evidence="1">
    <location>
        <begin position="41"/>
        <end position="51"/>
    </location>
</feature>
<name>A0A9I9EA40_CUCME</name>
<dbReference type="AlphaFoldDB" id="A0A9I9EA40"/>
<reference evidence="2" key="1">
    <citation type="submission" date="2023-03" db="UniProtKB">
        <authorList>
            <consortium name="EnsemblPlants"/>
        </authorList>
    </citation>
    <scope>IDENTIFICATION</scope>
</reference>
<accession>A0A9I9EA40</accession>
<evidence type="ECO:0000313" key="2">
    <source>
        <dbReference type="EnsemblPlants" id="MELO3C030898.2.1"/>
    </source>
</evidence>
<protein>
    <submittedName>
        <fullName evidence="2">Uncharacterized protein</fullName>
    </submittedName>
</protein>
<proteinExistence type="predicted"/>
<sequence>MVKVDVKKFDLAAAPRPVPVKDDSFSLKTPSSCRSSDPPIRSTTLSSSQSRRGADPTPSSALLRSAPVQLALHSYSDFCLASSDLICPTSSRQG</sequence>
<dbReference type="EnsemblPlants" id="MELO3C030898.2.1">
    <property type="protein sequence ID" value="MELO3C030898.2.1"/>
    <property type="gene ID" value="MELO3C030898.2"/>
</dbReference>
<evidence type="ECO:0000256" key="1">
    <source>
        <dbReference type="SAM" id="MobiDB-lite"/>
    </source>
</evidence>
<feature type="region of interest" description="Disordered" evidence="1">
    <location>
        <begin position="18"/>
        <end position="61"/>
    </location>
</feature>